<accession>A0A0G1N750</accession>
<protein>
    <submittedName>
        <fullName evidence="1">Uncharacterized protein</fullName>
    </submittedName>
</protein>
<sequence>MIITEILNKGDGQALFWLTKTYTQKEVREVVSSPIRGLWMKSVLKYWQRILDINIPQDKFKRAILDLNP</sequence>
<comment type="caution">
    <text evidence="1">The sequence shown here is derived from an EMBL/GenBank/DDBJ whole genome shotgun (WGS) entry which is preliminary data.</text>
</comment>
<dbReference type="STRING" id="1618589.UX25_C0043G0006"/>
<gene>
    <name evidence="1" type="ORF">UX25_C0043G0006</name>
</gene>
<proteinExistence type="predicted"/>
<evidence type="ECO:0000313" key="1">
    <source>
        <dbReference type="EMBL" id="KKU16122.1"/>
    </source>
</evidence>
<organism evidence="1 2">
    <name type="scientific">Candidatus Woesebacteria bacterium GW2011_GWC2_45_9</name>
    <dbReference type="NCBI Taxonomy" id="1618589"/>
    <lineage>
        <taxon>Bacteria</taxon>
        <taxon>Candidatus Woeseibacteriota</taxon>
    </lineage>
</organism>
<evidence type="ECO:0000313" key="2">
    <source>
        <dbReference type="Proteomes" id="UP000034922"/>
    </source>
</evidence>
<name>A0A0G1N750_9BACT</name>
<dbReference type="AlphaFoldDB" id="A0A0G1N750"/>
<dbReference type="Proteomes" id="UP000034922">
    <property type="component" value="Unassembled WGS sequence"/>
</dbReference>
<reference evidence="1 2" key="1">
    <citation type="journal article" date="2015" name="Nature">
        <title>rRNA introns, odd ribosomes, and small enigmatic genomes across a large radiation of phyla.</title>
        <authorList>
            <person name="Brown C.T."/>
            <person name="Hug L.A."/>
            <person name="Thomas B.C."/>
            <person name="Sharon I."/>
            <person name="Castelle C.J."/>
            <person name="Singh A."/>
            <person name="Wilkins M.J."/>
            <person name="Williams K.H."/>
            <person name="Banfield J.F."/>
        </authorList>
    </citation>
    <scope>NUCLEOTIDE SEQUENCE [LARGE SCALE GENOMIC DNA]</scope>
</reference>
<dbReference type="EMBL" id="LCLM01000043">
    <property type="protein sequence ID" value="KKU16122.1"/>
    <property type="molecule type" value="Genomic_DNA"/>
</dbReference>